<reference evidence="2 3" key="1">
    <citation type="submission" date="2022-05" db="EMBL/GenBank/DDBJ databases">
        <authorList>
            <consortium name="Genoscope - CEA"/>
            <person name="William W."/>
        </authorList>
    </citation>
    <scope>NUCLEOTIDE SEQUENCE [LARGE SCALE GENOMIC DNA]</scope>
</reference>
<proteinExistence type="predicted"/>
<accession>A0ABN8PGE7</accession>
<protein>
    <recommendedName>
        <fullName evidence="1">Dynein heavy chain C-terminal domain-containing protein</fullName>
    </recommendedName>
</protein>
<dbReference type="EMBL" id="CALNXK010000070">
    <property type="protein sequence ID" value="CAH3143279.1"/>
    <property type="molecule type" value="Genomic_DNA"/>
</dbReference>
<feature type="non-terminal residue" evidence="2">
    <location>
        <position position="1"/>
    </location>
</feature>
<dbReference type="InterPro" id="IPR026983">
    <property type="entry name" value="DHC"/>
</dbReference>
<gene>
    <name evidence="2" type="ORF">PLOB_00043311</name>
</gene>
<dbReference type="InterPro" id="IPR041228">
    <property type="entry name" value="Dynein_C"/>
</dbReference>
<dbReference type="PANTHER" id="PTHR22878:SF66">
    <property type="entry name" value="DYNEIN AXONEMAL HEAVY CHAIN 7"/>
    <property type="match status" value="1"/>
</dbReference>
<sequence length="136" mass="15350">TTSFRQEAATLLLKKATTHRTSSTDAAFNSLRILRYLECTPNADISNSQQETQQLFNSILLTQSRASAKGGKSDDEILFGVAEDILHKNFDTEAALRKYPTTYTHGTNTVLVQEMIRFNRLTRSRAIFAYKHTESC</sequence>
<dbReference type="Pfam" id="PF18199">
    <property type="entry name" value="Dynein_C"/>
    <property type="match status" value="1"/>
</dbReference>
<dbReference type="PANTHER" id="PTHR22878">
    <property type="entry name" value="DYNEIN HEAVY CHAIN 6, AXONEMAL-LIKE-RELATED"/>
    <property type="match status" value="1"/>
</dbReference>
<evidence type="ECO:0000313" key="2">
    <source>
        <dbReference type="EMBL" id="CAH3143279.1"/>
    </source>
</evidence>
<dbReference type="Gene3D" id="1.20.1270.280">
    <property type="match status" value="1"/>
</dbReference>
<dbReference type="Proteomes" id="UP001159405">
    <property type="component" value="Unassembled WGS sequence"/>
</dbReference>
<comment type="caution">
    <text evidence="2">The sequence shown here is derived from an EMBL/GenBank/DDBJ whole genome shotgun (WGS) entry which is preliminary data.</text>
</comment>
<organism evidence="2 3">
    <name type="scientific">Porites lobata</name>
    <dbReference type="NCBI Taxonomy" id="104759"/>
    <lineage>
        <taxon>Eukaryota</taxon>
        <taxon>Metazoa</taxon>
        <taxon>Cnidaria</taxon>
        <taxon>Anthozoa</taxon>
        <taxon>Hexacorallia</taxon>
        <taxon>Scleractinia</taxon>
        <taxon>Fungiina</taxon>
        <taxon>Poritidae</taxon>
        <taxon>Porites</taxon>
    </lineage>
</organism>
<keyword evidence="3" id="KW-1185">Reference proteome</keyword>
<evidence type="ECO:0000313" key="3">
    <source>
        <dbReference type="Proteomes" id="UP001159405"/>
    </source>
</evidence>
<feature type="domain" description="Dynein heavy chain C-terminal" evidence="1">
    <location>
        <begin position="49"/>
        <end position="123"/>
    </location>
</feature>
<name>A0ABN8PGE7_9CNID</name>
<evidence type="ECO:0000259" key="1">
    <source>
        <dbReference type="Pfam" id="PF18199"/>
    </source>
</evidence>